<comment type="caution">
    <text evidence="2">The sequence shown here is derived from an EMBL/GenBank/DDBJ whole genome shotgun (WGS) entry which is preliminary data.</text>
</comment>
<dbReference type="EMBL" id="CAJVPI010000649">
    <property type="protein sequence ID" value="CAG8559413.1"/>
    <property type="molecule type" value="Genomic_DNA"/>
</dbReference>
<feature type="region of interest" description="Disordered" evidence="1">
    <location>
        <begin position="273"/>
        <end position="292"/>
    </location>
</feature>
<organism evidence="2 3">
    <name type="scientific">Paraglomus brasilianum</name>
    <dbReference type="NCBI Taxonomy" id="144538"/>
    <lineage>
        <taxon>Eukaryota</taxon>
        <taxon>Fungi</taxon>
        <taxon>Fungi incertae sedis</taxon>
        <taxon>Mucoromycota</taxon>
        <taxon>Glomeromycotina</taxon>
        <taxon>Glomeromycetes</taxon>
        <taxon>Paraglomerales</taxon>
        <taxon>Paraglomeraceae</taxon>
        <taxon>Paraglomus</taxon>
    </lineage>
</organism>
<evidence type="ECO:0000313" key="2">
    <source>
        <dbReference type="EMBL" id="CAG8559413.1"/>
    </source>
</evidence>
<reference evidence="2" key="1">
    <citation type="submission" date="2021-06" db="EMBL/GenBank/DDBJ databases">
        <authorList>
            <person name="Kallberg Y."/>
            <person name="Tangrot J."/>
            <person name="Rosling A."/>
        </authorList>
    </citation>
    <scope>NUCLEOTIDE SEQUENCE</scope>
    <source>
        <strain evidence="2">BR232B</strain>
    </source>
</reference>
<protein>
    <submittedName>
        <fullName evidence="2">4784_t:CDS:1</fullName>
    </submittedName>
</protein>
<name>A0A9N9B8N5_9GLOM</name>
<evidence type="ECO:0000256" key="1">
    <source>
        <dbReference type="SAM" id="MobiDB-lite"/>
    </source>
</evidence>
<dbReference type="OrthoDB" id="2361517at2759"/>
<dbReference type="AlphaFoldDB" id="A0A9N9B8N5"/>
<accession>A0A9N9B8N5</accession>
<gene>
    <name evidence="2" type="ORF">PBRASI_LOCUS5510</name>
</gene>
<proteinExistence type="predicted"/>
<dbReference type="Proteomes" id="UP000789739">
    <property type="component" value="Unassembled WGS sequence"/>
</dbReference>
<keyword evidence="3" id="KW-1185">Reference proteome</keyword>
<evidence type="ECO:0000313" key="3">
    <source>
        <dbReference type="Proteomes" id="UP000789739"/>
    </source>
</evidence>
<sequence>MSSELYQKVYNFLTVSPLELITASSVIFQIIEEEPWISKEESRIIVNNAINASLNIYSGNTSTQNKLLRIFTQYDDAFDGICSLRDIGAVKVVEQIEANYTDLVSKLTDMLRSNPSSLYKRLLKDIKSVSISDLTWKSPLASQVISDTWEKIRKLPTKLYNEFMKPAPSFLPTEIQDECRKFVLSYLKHRIEVISNKLTHDGTWKESVDVLREVTLVIVDVLSDTWKNSAFSSEFVESISEGTYVSNVIVPAIRASLKNVPLEKSSFVSTSERQSSASADRKGKGRLGSGLI</sequence>